<reference evidence="4" key="2">
    <citation type="submission" date="2020-11" db="EMBL/GenBank/DDBJ databases">
        <authorList>
            <person name="McCartney M.A."/>
            <person name="Auch B."/>
            <person name="Kono T."/>
            <person name="Mallez S."/>
            <person name="Becker A."/>
            <person name="Gohl D.M."/>
            <person name="Silverstein K.A.T."/>
            <person name="Koren S."/>
            <person name="Bechman K.B."/>
            <person name="Herman A."/>
            <person name="Abrahante J.E."/>
            <person name="Garbe J."/>
        </authorList>
    </citation>
    <scope>NUCLEOTIDE SEQUENCE</scope>
    <source>
        <strain evidence="4">Duluth1</strain>
        <tissue evidence="4">Whole animal</tissue>
    </source>
</reference>
<dbReference type="InterPro" id="IPR006683">
    <property type="entry name" value="Thioestr_dom"/>
</dbReference>
<dbReference type="SUPFAM" id="SSF54637">
    <property type="entry name" value="Thioesterase/thiol ester dehydrase-isomerase"/>
    <property type="match status" value="1"/>
</dbReference>
<dbReference type="GO" id="GO:0047617">
    <property type="term" value="F:fatty acyl-CoA hydrolase activity"/>
    <property type="evidence" value="ECO:0007669"/>
    <property type="project" value="InterPro"/>
</dbReference>
<accession>A0A9D4S6P6</accession>
<evidence type="ECO:0000256" key="1">
    <source>
        <dbReference type="ARBA" id="ARBA00008324"/>
    </source>
</evidence>
<dbReference type="Proteomes" id="UP000828390">
    <property type="component" value="Unassembled WGS sequence"/>
</dbReference>
<evidence type="ECO:0000256" key="2">
    <source>
        <dbReference type="ARBA" id="ARBA00022801"/>
    </source>
</evidence>
<name>A0A9D4S6P6_DREPO</name>
<dbReference type="AlphaFoldDB" id="A0A9D4S6P6"/>
<evidence type="ECO:0000313" key="5">
    <source>
        <dbReference type="Proteomes" id="UP000828390"/>
    </source>
</evidence>
<protein>
    <recommendedName>
        <fullName evidence="3">Thioesterase domain-containing protein</fullName>
    </recommendedName>
</protein>
<proteinExistence type="inferred from homology"/>
<dbReference type="EMBL" id="JAIWYP010000001">
    <property type="protein sequence ID" value="KAH3894629.1"/>
    <property type="molecule type" value="Genomic_DNA"/>
</dbReference>
<comment type="caution">
    <text evidence="4">The sequence shown here is derived from an EMBL/GenBank/DDBJ whole genome shotgun (WGS) entry which is preliminary data.</text>
</comment>
<reference evidence="4" key="1">
    <citation type="journal article" date="2019" name="bioRxiv">
        <title>The Genome of the Zebra Mussel, Dreissena polymorpha: A Resource for Invasive Species Research.</title>
        <authorList>
            <person name="McCartney M.A."/>
            <person name="Auch B."/>
            <person name="Kono T."/>
            <person name="Mallez S."/>
            <person name="Zhang Y."/>
            <person name="Obille A."/>
            <person name="Becker A."/>
            <person name="Abrahante J.E."/>
            <person name="Garbe J."/>
            <person name="Badalamenti J.P."/>
            <person name="Herman A."/>
            <person name="Mangelson H."/>
            <person name="Liachko I."/>
            <person name="Sullivan S."/>
            <person name="Sone E.D."/>
            <person name="Koren S."/>
            <person name="Silverstein K.A.T."/>
            <person name="Beckman K.B."/>
            <person name="Gohl D.M."/>
        </authorList>
    </citation>
    <scope>NUCLEOTIDE SEQUENCE</scope>
    <source>
        <strain evidence="4">Duluth1</strain>
        <tissue evidence="4">Whole animal</tissue>
    </source>
</reference>
<dbReference type="PANTHER" id="PTHR21660">
    <property type="entry name" value="THIOESTERASE SUPERFAMILY MEMBER-RELATED"/>
    <property type="match status" value="1"/>
</dbReference>
<keyword evidence="5" id="KW-1185">Reference proteome</keyword>
<dbReference type="PANTHER" id="PTHR21660:SF1">
    <property type="entry name" value="ACYL-COENZYME A THIOESTERASE 13"/>
    <property type="match status" value="1"/>
</dbReference>
<sequence length="50" mass="5415">MKGARVGEEIVVDARILKRGKRLAFLSVDITNMADGTLLAQGKHTKYVGS</sequence>
<evidence type="ECO:0000313" key="4">
    <source>
        <dbReference type="EMBL" id="KAH3894629.1"/>
    </source>
</evidence>
<dbReference type="InterPro" id="IPR029069">
    <property type="entry name" value="HotDog_dom_sf"/>
</dbReference>
<comment type="similarity">
    <text evidence="1">Belongs to the thioesterase PaaI family.</text>
</comment>
<keyword evidence="2" id="KW-0378">Hydrolase</keyword>
<dbReference type="Pfam" id="PF03061">
    <property type="entry name" value="4HBT"/>
    <property type="match status" value="1"/>
</dbReference>
<organism evidence="4 5">
    <name type="scientific">Dreissena polymorpha</name>
    <name type="common">Zebra mussel</name>
    <name type="synonym">Mytilus polymorpha</name>
    <dbReference type="NCBI Taxonomy" id="45954"/>
    <lineage>
        <taxon>Eukaryota</taxon>
        <taxon>Metazoa</taxon>
        <taxon>Spiralia</taxon>
        <taxon>Lophotrochozoa</taxon>
        <taxon>Mollusca</taxon>
        <taxon>Bivalvia</taxon>
        <taxon>Autobranchia</taxon>
        <taxon>Heteroconchia</taxon>
        <taxon>Euheterodonta</taxon>
        <taxon>Imparidentia</taxon>
        <taxon>Neoheterodontei</taxon>
        <taxon>Myida</taxon>
        <taxon>Dreissenoidea</taxon>
        <taxon>Dreissenidae</taxon>
        <taxon>Dreissena</taxon>
    </lineage>
</organism>
<dbReference type="Gene3D" id="3.10.129.10">
    <property type="entry name" value="Hotdog Thioesterase"/>
    <property type="match status" value="1"/>
</dbReference>
<dbReference type="InterPro" id="IPR039298">
    <property type="entry name" value="ACOT13"/>
</dbReference>
<gene>
    <name evidence="4" type="ORF">DPMN_018786</name>
</gene>
<evidence type="ECO:0000259" key="3">
    <source>
        <dbReference type="Pfam" id="PF03061"/>
    </source>
</evidence>
<feature type="domain" description="Thioesterase" evidence="3">
    <location>
        <begin position="2"/>
        <end position="33"/>
    </location>
</feature>